<evidence type="ECO:0000313" key="3">
    <source>
        <dbReference type="Proteomes" id="UP000250321"/>
    </source>
</evidence>
<organism evidence="2 3">
    <name type="scientific">Prunus yedoensis var. nudiflora</name>
    <dbReference type="NCBI Taxonomy" id="2094558"/>
    <lineage>
        <taxon>Eukaryota</taxon>
        <taxon>Viridiplantae</taxon>
        <taxon>Streptophyta</taxon>
        <taxon>Embryophyta</taxon>
        <taxon>Tracheophyta</taxon>
        <taxon>Spermatophyta</taxon>
        <taxon>Magnoliopsida</taxon>
        <taxon>eudicotyledons</taxon>
        <taxon>Gunneridae</taxon>
        <taxon>Pentapetalae</taxon>
        <taxon>rosids</taxon>
        <taxon>fabids</taxon>
        <taxon>Rosales</taxon>
        <taxon>Rosaceae</taxon>
        <taxon>Amygdaloideae</taxon>
        <taxon>Amygdaleae</taxon>
        <taxon>Prunus</taxon>
    </lineage>
</organism>
<dbReference type="PANTHER" id="PTHR45717:SF10">
    <property type="entry name" value="OS10G0501000 PROTEIN"/>
    <property type="match status" value="1"/>
</dbReference>
<accession>A0A314YP26</accession>
<name>A0A314YP26_PRUYE</name>
<dbReference type="OrthoDB" id="1890565at2759"/>
<comment type="caution">
    <text evidence="2">The sequence shown here is derived from an EMBL/GenBank/DDBJ whole genome shotgun (WGS) entry which is preliminary data.</text>
</comment>
<comment type="similarity">
    <text evidence="1">Belongs to the PPR family. P subfamily.</text>
</comment>
<protein>
    <submittedName>
        <fullName evidence="2">Pentatricopeptide repeat-containing protein</fullName>
    </submittedName>
</protein>
<gene>
    <name evidence="2" type="ORF">Pyn_17607</name>
</gene>
<keyword evidence="3" id="KW-1185">Reference proteome</keyword>
<dbReference type="PANTHER" id="PTHR45717">
    <property type="entry name" value="OS12G0527900 PROTEIN"/>
    <property type="match status" value="1"/>
</dbReference>
<dbReference type="Proteomes" id="UP000250321">
    <property type="component" value="Unassembled WGS sequence"/>
</dbReference>
<dbReference type="AlphaFoldDB" id="A0A314YP26"/>
<dbReference type="EMBL" id="PJQY01000526">
    <property type="protein sequence ID" value="PQQ10305.1"/>
    <property type="molecule type" value="Genomic_DNA"/>
</dbReference>
<dbReference type="GO" id="GO:0005739">
    <property type="term" value="C:mitochondrion"/>
    <property type="evidence" value="ECO:0007669"/>
    <property type="project" value="TreeGrafter"/>
</dbReference>
<dbReference type="STRING" id="2094558.A0A314YP26"/>
<sequence length="108" mass="12827">MSRIFGALFYFTKVLPSSSSPPFELLRRRVWQIRNPRDSILPVLHQWRVEGRDVKQLELQGFIKRLRGYRRYGHALQISEWMSNELNNPSHLLPISPFLKLNNLTLHC</sequence>
<reference evidence="2 3" key="1">
    <citation type="submission" date="2018-02" db="EMBL/GenBank/DDBJ databases">
        <title>Draft genome of wild Prunus yedoensis var. nudiflora.</title>
        <authorList>
            <person name="Baek S."/>
            <person name="Kim J.-H."/>
            <person name="Choi K."/>
            <person name="Kim G.-B."/>
            <person name="Cho A."/>
            <person name="Jang H."/>
            <person name="Shin C.-H."/>
            <person name="Yu H.-J."/>
            <person name="Mun J.-H."/>
        </authorList>
    </citation>
    <scope>NUCLEOTIDE SEQUENCE [LARGE SCALE GENOMIC DNA]</scope>
    <source>
        <strain evidence="3">cv. Jeju island</strain>
        <tissue evidence="2">Leaf</tissue>
    </source>
</reference>
<proteinExistence type="inferred from homology"/>
<evidence type="ECO:0000313" key="2">
    <source>
        <dbReference type="EMBL" id="PQQ10305.1"/>
    </source>
</evidence>
<evidence type="ECO:0000256" key="1">
    <source>
        <dbReference type="ARBA" id="ARBA00007626"/>
    </source>
</evidence>